<feature type="transmembrane region" description="Helical" evidence="1">
    <location>
        <begin position="6"/>
        <end position="28"/>
    </location>
</feature>
<keyword evidence="3" id="KW-1185">Reference proteome</keyword>
<organism evidence="2 3">
    <name type="scientific">Athelia psychrophila</name>
    <dbReference type="NCBI Taxonomy" id="1759441"/>
    <lineage>
        <taxon>Eukaryota</taxon>
        <taxon>Fungi</taxon>
        <taxon>Dikarya</taxon>
        <taxon>Basidiomycota</taxon>
        <taxon>Agaricomycotina</taxon>
        <taxon>Agaricomycetes</taxon>
        <taxon>Agaricomycetidae</taxon>
        <taxon>Atheliales</taxon>
        <taxon>Atheliaceae</taxon>
        <taxon>Athelia</taxon>
    </lineage>
</organism>
<sequence length="161" mass="17866">MSHLHGSVGAIVFFAIFVFFTCATVVYYERHRSRARRLLLLRAAGFGRQLGDGFAPGEVPVLWDVWTQRAVGGEEKLLWDQIVPFSASVVHDHADPPLNPSPQPSPERAADRVVQVVVTIAMPSPHDYADLVERDPSGEVREWHIGIAELPWSSDQSVDVS</sequence>
<proteinExistence type="predicted"/>
<dbReference type="EMBL" id="KV417523">
    <property type="protein sequence ID" value="KZP25034.1"/>
    <property type="molecule type" value="Genomic_DNA"/>
</dbReference>
<evidence type="ECO:0000313" key="2">
    <source>
        <dbReference type="EMBL" id="KZP25034.1"/>
    </source>
</evidence>
<evidence type="ECO:0000313" key="3">
    <source>
        <dbReference type="Proteomes" id="UP000076532"/>
    </source>
</evidence>
<evidence type="ECO:0000256" key="1">
    <source>
        <dbReference type="SAM" id="Phobius"/>
    </source>
</evidence>
<keyword evidence="1" id="KW-0472">Membrane</keyword>
<dbReference type="Proteomes" id="UP000076532">
    <property type="component" value="Unassembled WGS sequence"/>
</dbReference>
<reference evidence="2 3" key="1">
    <citation type="journal article" date="2016" name="Mol. Biol. Evol.">
        <title>Comparative Genomics of Early-Diverging Mushroom-Forming Fungi Provides Insights into the Origins of Lignocellulose Decay Capabilities.</title>
        <authorList>
            <person name="Nagy L.G."/>
            <person name="Riley R."/>
            <person name="Tritt A."/>
            <person name="Adam C."/>
            <person name="Daum C."/>
            <person name="Floudas D."/>
            <person name="Sun H."/>
            <person name="Yadav J.S."/>
            <person name="Pangilinan J."/>
            <person name="Larsson K.H."/>
            <person name="Matsuura K."/>
            <person name="Barry K."/>
            <person name="Labutti K."/>
            <person name="Kuo R."/>
            <person name="Ohm R.A."/>
            <person name="Bhattacharya S.S."/>
            <person name="Shirouzu T."/>
            <person name="Yoshinaga Y."/>
            <person name="Martin F.M."/>
            <person name="Grigoriev I.V."/>
            <person name="Hibbett D.S."/>
        </authorList>
    </citation>
    <scope>NUCLEOTIDE SEQUENCE [LARGE SCALE GENOMIC DNA]</scope>
    <source>
        <strain evidence="2 3">CBS 109695</strain>
    </source>
</reference>
<dbReference type="AlphaFoldDB" id="A0A166NIA9"/>
<keyword evidence="1" id="KW-1133">Transmembrane helix</keyword>
<accession>A0A166NIA9</accession>
<protein>
    <submittedName>
        <fullName evidence="2">Uncharacterized protein</fullName>
    </submittedName>
</protein>
<keyword evidence="1" id="KW-0812">Transmembrane</keyword>
<gene>
    <name evidence="2" type="ORF">FIBSPDRAFT_856420</name>
</gene>
<name>A0A166NIA9_9AGAM</name>